<feature type="compositionally biased region" description="Polar residues" evidence="2">
    <location>
        <begin position="91"/>
        <end position="106"/>
    </location>
</feature>
<proteinExistence type="predicted"/>
<dbReference type="InterPro" id="IPR051491">
    <property type="entry name" value="Recombinase/Transposase-rel"/>
</dbReference>
<dbReference type="VEuPathDB" id="FungiDB:KRP22_6975"/>
<dbReference type="HOGENOM" id="CLU_048125_0_0_1"/>
<dbReference type="eggNOG" id="ENOG502SNY1">
    <property type="taxonomic scope" value="Eukaryota"/>
</dbReference>
<dbReference type="PANTHER" id="PTHR36172:SF1">
    <property type="entry name" value="RESOLVASE-RELATED"/>
    <property type="match status" value="1"/>
</dbReference>
<reference evidence="4" key="2">
    <citation type="submission" date="2015-06" db="UniProtKB">
        <authorList>
            <consortium name="EnsemblProtists"/>
        </authorList>
    </citation>
    <scope>IDENTIFICATION</scope>
    <source>
        <strain evidence="4">Pr102</strain>
    </source>
</reference>
<evidence type="ECO:0000256" key="1">
    <source>
        <dbReference type="ARBA" id="ARBA00023125"/>
    </source>
</evidence>
<dbReference type="Proteomes" id="UP000005238">
    <property type="component" value="Unassembled WGS sequence"/>
</dbReference>
<keyword evidence="1" id="KW-0238">DNA-binding</keyword>
<organism evidence="4 5">
    <name type="scientific">Phytophthora ramorum</name>
    <name type="common">Sudden oak death agent</name>
    <dbReference type="NCBI Taxonomy" id="164328"/>
    <lineage>
        <taxon>Eukaryota</taxon>
        <taxon>Sar</taxon>
        <taxon>Stramenopiles</taxon>
        <taxon>Oomycota</taxon>
        <taxon>Peronosporomycetes</taxon>
        <taxon>Peronosporales</taxon>
        <taxon>Peronosporaceae</taxon>
        <taxon>Phytophthora</taxon>
    </lineage>
</organism>
<dbReference type="Pfam" id="PF07282">
    <property type="entry name" value="Cas12f1-like_TNB"/>
    <property type="match status" value="1"/>
</dbReference>
<name>H3GV51_PHYRM</name>
<evidence type="ECO:0000313" key="5">
    <source>
        <dbReference type="Proteomes" id="UP000005238"/>
    </source>
</evidence>
<sequence>MQAVKVSRDQFFKLIKQKKRTTFPVLKFRSVNGSPNSIYLHTHNTYLKLVAEGEDHYVVFHPRFFRAALGKGIRISHAVQSPGHMAVSPGSAETGTTSHSPRTWSSRRAAPRREFGTVISTDGTTFSATDQGCSKRRFDAIDALKSRLSKLDNEAKAEVRKRHPAKIHTAQNLATNKVTMEASIKIAKSVKQRERARLRREIHAINTKITNATTDFHQKFTSVLAVKFKTLLLPSFQTSEMIRRYEEEMEADGTTLAPAQHYIDRRGRKRRIRNSTARAALSQRYFSFRMLLECKMRRAGGRLITCEEEYISKTCSSCGKIKANLGGSEVYKCGGPRDKFSFGA</sequence>
<reference evidence="5" key="1">
    <citation type="journal article" date="2006" name="Science">
        <title>Phytophthora genome sequences uncover evolutionary origins and mechanisms of pathogenesis.</title>
        <authorList>
            <person name="Tyler B.M."/>
            <person name="Tripathy S."/>
            <person name="Zhang X."/>
            <person name="Dehal P."/>
            <person name="Jiang R.H."/>
            <person name="Aerts A."/>
            <person name="Arredondo F.D."/>
            <person name="Baxter L."/>
            <person name="Bensasson D."/>
            <person name="Beynon J.L."/>
            <person name="Chapman J."/>
            <person name="Damasceno C.M."/>
            <person name="Dorrance A.E."/>
            <person name="Dou D."/>
            <person name="Dickerman A.W."/>
            <person name="Dubchak I.L."/>
            <person name="Garbelotto M."/>
            <person name="Gijzen M."/>
            <person name="Gordon S.G."/>
            <person name="Govers F."/>
            <person name="Grunwald N.J."/>
            <person name="Huang W."/>
            <person name="Ivors K.L."/>
            <person name="Jones R.W."/>
            <person name="Kamoun S."/>
            <person name="Krampis K."/>
            <person name="Lamour K.H."/>
            <person name="Lee M.K."/>
            <person name="McDonald W.H."/>
            <person name="Medina M."/>
            <person name="Meijer H.J."/>
            <person name="Nordberg E.K."/>
            <person name="Maclean D.J."/>
            <person name="Ospina-Giraldo M.D."/>
            <person name="Morris P.F."/>
            <person name="Phuntumart V."/>
            <person name="Putnam N.H."/>
            <person name="Rash S."/>
            <person name="Rose J.K."/>
            <person name="Sakihama Y."/>
            <person name="Salamov A.A."/>
            <person name="Savidor A."/>
            <person name="Scheuring C.F."/>
            <person name="Smith B.M."/>
            <person name="Sobral B.W."/>
            <person name="Terry A."/>
            <person name="Torto-Alalibo T.A."/>
            <person name="Win J."/>
            <person name="Xu Z."/>
            <person name="Zhang H."/>
            <person name="Grigoriev I.V."/>
            <person name="Rokhsar D.S."/>
            <person name="Boore J.L."/>
        </authorList>
    </citation>
    <scope>NUCLEOTIDE SEQUENCE [LARGE SCALE GENOMIC DNA]</scope>
    <source>
        <strain evidence="5">Pr102</strain>
    </source>
</reference>
<evidence type="ECO:0000313" key="4">
    <source>
        <dbReference type="EnsemblProtists" id="Phyra81178"/>
    </source>
</evidence>
<feature type="region of interest" description="Disordered" evidence="2">
    <location>
        <begin position="80"/>
        <end position="109"/>
    </location>
</feature>
<dbReference type="GO" id="GO:0003677">
    <property type="term" value="F:DNA binding"/>
    <property type="evidence" value="ECO:0007669"/>
    <property type="project" value="UniProtKB-KW"/>
</dbReference>
<dbReference type="OMA" id="SEMIRRY"/>
<dbReference type="InParanoid" id="H3GV51"/>
<dbReference type="EMBL" id="DS566054">
    <property type="status" value="NOT_ANNOTATED_CDS"/>
    <property type="molecule type" value="Genomic_DNA"/>
</dbReference>
<dbReference type="InterPro" id="IPR010095">
    <property type="entry name" value="Cas12f1-like_TNB"/>
</dbReference>
<accession>H3GV51</accession>
<dbReference type="AlphaFoldDB" id="H3GV51"/>
<protein>
    <recommendedName>
        <fullName evidence="3">Cas12f1-like TNB domain-containing protein</fullName>
    </recommendedName>
</protein>
<evidence type="ECO:0000259" key="3">
    <source>
        <dbReference type="Pfam" id="PF07282"/>
    </source>
</evidence>
<feature type="domain" description="Cas12f1-like TNB" evidence="3">
    <location>
        <begin position="286"/>
        <end position="333"/>
    </location>
</feature>
<evidence type="ECO:0000256" key="2">
    <source>
        <dbReference type="SAM" id="MobiDB-lite"/>
    </source>
</evidence>
<dbReference type="EnsemblProtists" id="Phyra81178">
    <property type="protein sequence ID" value="Phyra81178"/>
    <property type="gene ID" value="Phyra81178"/>
</dbReference>
<dbReference type="PANTHER" id="PTHR36172">
    <property type="match status" value="1"/>
</dbReference>
<keyword evidence="5" id="KW-1185">Reference proteome</keyword>